<dbReference type="InterPro" id="IPR011620">
    <property type="entry name" value="Sig_transdc_His_kinase_LytS_TM"/>
</dbReference>
<dbReference type="Pfam" id="PF07694">
    <property type="entry name" value="5TM-5TMR_LYT"/>
    <property type="match status" value="1"/>
</dbReference>
<dbReference type="AlphaFoldDB" id="A0AAU7JJB7"/>
<keyword evidence="5 8" id="KW-0472">Membrane</keyword>
<proteinExistence type="predicted"/>
<feature type="transmembrane region" description="Helical" evidence="8">
    <location>
        <begin position="73"/>
        <end position="94"/>
    </location>
</feature>
<evidence type="ECO:0000256" key="8">
    <source>
        <dbReference type="SAM" id="Phobius"/>
    </source>
</evidence>
<feature type="transmembrane region" description="Helical" evidence="8">
    <location>
        <begin position="7"/>
        <end position="29"/>
    </location>
</feature>
<dbReference type="InterPro" id="IPR035965">
    <property type="entry name" value="PAS-like_dom_sf"/>
</dbReference>
<dbReference type="GO" id="GO:0005886">
    <property type="term" value="C:plasma membrane"/>
    <property type="evidence" value="ECO:0007669"/>
    <property type="project" value="UniProtKB-SubCell"/>
</dbReference>
<sequence length="621" mass="63667">MQTDTHLFLPFVQNAVILIFSVLAFGQIGAALSPDHKLRRVGFGLVFGAAASLSMLEPVHVADGLIFDARNAVIILAGAVAGWRGALIAGAIAALTRVGIGGGGVAPGLVSIALAVILSSAHEAWRVRSLNRTDLAALGAAAALATAGGITVIPTHAAGWTPALVKVLGVASLANCVVVLVVGELLLWDRDRLRALRAALESDRRLQAVIGRLNGAVFRFTQSASGSVRFSHVSPAMATLLEVDLGRMTGDLDRMMRLVHPDDLAAFRRVLRDSAATLAPATLQARCAGSDGEVHWLRWEAVPHRGGGGEIVWDGMVVDVTDRVGATLAVEAARRQSMLETVGELECGIGAALRNLTASSAAMQGETDTLVATSHEAAVATTMVRSAAATASRDAVGLAGGAASMLRVVQAMAADARHAAAIAAQNLAHVGSAQDEVAALTDASSRIGRIVGVIQAVAAQINLLALNATIEAARAGEAGRGFAVVAAEVKHLASQTAMATSDIETLIGAIQRGVADSGQTIGSVGALSAEMRAIAAALADTSEQQAAFALEWKTGVERSATHAAAVADLISRSDQCVGQATDTAARVAAAAQDHGAQLGEVLAQLDRFTAAMRCPEPAKMR</sequence>
<feature type="transmembrane region" description="Helical" evidence="8">
    <location>
        <begin position="133"/>
        <end position="157"/>
    </location>
</feature>
<feature type="transmembrane region" description="Helical" evidence="8">
    <location>
        <begin position="100"/>
        <end position="121"/>
    </location>
</feature>
<keyword evidence="3 8" id="KW-0812">Transmembrane</keyword>
<evidence type="ECO:0000256" key="3">
    <source>
        <dbReference type="ARBA" id="ARBA00022692"/>
    </source>
</evidence>
<evidence type="ECO:0000313" key="11">
    <source>
        <dbReference type="EMBL" id="XBO40477.1"/>
    </source>
</evidence>
<dbReference type="GO" id="GO:0071555">
    <property type="term" value="P:cell wall organization"/>
    <property type="evidence" value="ECO:0007669"/>
    <property type="project" value="InterPro"/>
</dbReference>
<dbReference type="EMBL" id="CP157484">
    <property type="protein sequence ID" value="XBO40477.1"/>
    <property type="molecule type" value="Genomic_DNA"/>
</dbReference>
<protein>
    <submittedName>
        <fullName evidence="11">Methyl-accepting chemotaxis protein</fullName>
    </submittedName>
</protein>
<gene>
    <name evidence="11" type="ORF">ABEG18_06840</name>
</gene>
<organism evidence="11">
    <name type="scientific">Alsobacter sp. KACC 23698</name>
    <dbReference type="NCBI Taxonomy" id="3149229"/>
    <lineage>
        <taxon>Bacteria</taxon>
        <taxon>Pseudomonadati</taxon>
        <taxon>Pseudomonadota</taxon>
        <taxon>Alphaproteobacteria</taxon>
        <taxon>Hyphomicrobiales</taxon>
        <taxon>Alsobacteraceae</taxon>
        <taxon>Alsobacter</taxon>
    </lineage>
</organism>
<dbReference type="InterPro" id="IPR004089">
    <property type="entry name" value="MCPsignal_dom"/>
</dbReference>
<feature type="domain" description="Methyl-accepting transducer" evidence="9">
    <location>
        <begin position="352"/>
        <end position="588"/>
    </location>
</feature>
<dbReference type="InterPro" id="IPR000014">
    <property type="entry name" value="PAS"/>
</dbReference>
<dbReference type="Pfam" id="PF08447">
    <property type="entry name" value="PAS_3"/>
    <property type="match status" value="1"/>
</dbReference>
<evidence type="ECO:0000256" key="7">
    <source>
        <dbReference type="PROSITE-ProRule" id="PRU00284"/>
    </source>
</evidence>
<dbReference type="PANTHER" id="PTHR32089">
    <property type="entry name" value="METHYL-ACCEPTING CHEMOTAXIS PROTEIN MCPB"/>
    <property type="match status" value="1"/>
</dbReference>
<dbReference type="RefSeq" id="WP_406857337.1">
    <property type="nucleotide sequence ID" value="NZ_CP157484.1"/>
</dbReference>
<evidence type="ECO:0000256" key="5">
    <source>
        <dbReference type="ARBA" id="ARBA00023136"/>
    </source>
</evidence>
<dbReference type="Gene3D" id="3.30.450.20">
    <property type="entry name" value="PAS domain"/>
    <property type="match status" value="1"/>
</dbReference>
<feature type="domain" description="PAS" evidence="10">
    <location>
        <begin position="202"/>
        <end position="278"/>
    </location>
</feature>
<feature type="transmembrane region" description="Helical" evidence="8">
    <location>
        <begin position="163"/>
        <end position="187"/>
    </location>
</feature>
<evidence type="ECO:0000256" key="6">
    <source>
        <dbReference type="ARBA" id="ARBA00023224"/>
    </source>
</evidence>
<dbReference type="CDD" id="cd00130">
    <property type="entry name" value="PAS"/>
    <property type="match status" value="1"/>
</dbReference>
<keyword evidence="6 7" id="KW-0807">Transducer</keyword>
<evidence type="ECO:0000259" key="9">
    <source>
        <dbReference type="PROSITE" id="PS50111"/>
    </source>
</evidence>
<keyword evidence="4 8" id="KW-1133">Transmembrane helix</keyword>
<reference evidence="11" key="1">
    <citation type="submission" date="2024-05" db="EMBL/GenBank/DDBJ databases">
        <authorList>
            <person name="Kim S."/>
            <person name="Heo J."/>
            <person name="Choi H."/>
            <person name="Choi Y."/>
            <person name="Kwon S.-W."/>
            <person name="Kim Y."/>
        </authorList>
    </citation>
    <scope>NUCLEOTIDE SEQUENCE</scope>
    <source>
        <strain evidence="11">KACC 23698</strain>
    </source>
</reference>
<dbReference type="SMART" id="SM00283">
    <property type="entry name" value="MA"/>
    <property type="match status" value="1"/>
</dbReference>
<dbReference type="PANTHER" id="PTHR32089:SF112">
    <property type="entry name" value="LYSOZYME-LIKE PROTEIN-RELATED"/>
    <property type="match status" value="1"/>
</dbReference>
<keyword evidence="2" id="KW-1003">Cell membrane</keyword>
<accession>A0AAU7JJB7</accession>
<dbReference type="PROSITE" id="PS50111">
    <property type="entry name" value="CHEMOTAXIS_TRANSDUC_2"/>
    <property type="match status" value="1"/>
</dbReference>
<comment type="subcellular location">
    <subcellularLocation>
        <location evidence="1">Cell membrane</location>
        <topology evidence="1">Multi-pass membrane protein</topology>
    </subcellularLocation>
</comment>
<dbReference type="SUPFAM" id="SSF58104">
    <property type="entry name" value="Methyl-accepting chemotaxis protein (MCP) signaling domain"/>
    <property type="match status" value="1"/>
</dbReference>
<dbReference type="SUPFAM" id="SSF55785">
    <property type="entry name" value="PYP-like sensor domain (PAS domain)"/>
    <property type="match status" value="1"/>
</dbReference>
<evidence type="ECO:0000256" key="4">
    <source>
        <dbReference type="ARBA" id="ARBA00022989"/>
    </source>
</evidence>
<dbReference type="InterPro" id="IPR013655">
    <property type="entry name" value="PAS_fold_3"/>
</dbReference>
<feature type="transmembrane region" description="Helical" evidence="8">
    <location>
        <begin position="41"/>
        <end position="61"/>
    </location>
</feature>
<dbReference type="PROSITE" id="PS50112">
    <property type="entry name" value="PAS"/>
    <property type="match status" value="1"/>
</dbReference>
<dbReference type="Pfam" id="PF00015">
    <property type="entry name" value="MCPsignal"/>
    <property type="match status" value="1"/>
</dbReference>
<dbReference type="GO" id="GO:0000155">
    <property type="term" value="F:phosphorelay sensor kinase activity"/>
    <property type="evidence" value="ECO:0007669"/>
    <property type="project" value="InterPro"/>
</dbReference>
<evidence type="ECO:0000256" key="1">
    <source>
        <dbReference type="ARBA" id="ARBA00004651"/>
    </source>
</evidence>
<evidence type="ECO:0000259" key="10">
    <source>
        <dbReference type="PROSITE" id="PS50112"/>
    </source>
</evidence>
<evidence type="ECO:0000256" key="2">
    <source>
        <dbReference type="ARBA" id="ARBA00022475"/>
    </source>
</evidence>
<dbReference type="Gene3D" id="1.10.287.950">
    <property type="entry name" value="Methyl-accepting chemotaxis protein"/>
    <property type="match status" value="1"/>
</dbReference>
<name>A0AAU7JJB7_9HYPH</name>